<dbReference type="GO" id="GO:0016020">
    <property type="term" value="C:membrane"/>
    <property type="evidence" value="ECO:0007669"/>
    <property type="project" value="UniProtKB-SubCell"/>
</dbReference>
<evidence type="ECO:0000256" key="4">
    <source>
        <dbReference type="ARBA" id="ARBA00023136"/>
    </source>
</evidence>
<name>A0A0P9H0A5_9ARCH</name>
<evidence type="ECO:0000256" key="3">
    <source>
        <dbReference type="ARBA" id="ARBA00022989"/>
    </source>
</evidence>
<dbReference type="PANTHER" id="PTHR47547:SF1">
    <property type="entry name" value="ASPARTATE-PROTON SYMPORTER"/>
    <property type="match status" value="1"/>
</dbReference>
<keyword evidence="2 5" id="KW-0812">Transmembrane</keyword>
<evidence type="ECO:0000313" key="6">
    <source>
        <dbReference type="EMBL" id="KPV47436.1"/>
    </source>
</evidence>
<reference evidence="6 7" key="1">
    <citation type="submission" date="2015-09" db="EMBL/GenBank/DDBJ databases">
        <title>Draft genome sequence of Acidiplasma aeolicum DSM 18409.</title>
        <authorList>
            <person name="Hemp J."/>
        </authorList>
    </citation>
    <scope>NUCLEOTIDE SEQUENCE [LARGE SCALE GENOMIC DNA]</scope>
    <source>
        <strain evidence="6 7">V</strain>
    </source>
</reference>
<sequence>MNSNMKNAPKLRKSLSSVDIFLISFTGMVGSGWLLGVLAGPAYAGPASIITWVVAGLFFIVLALVFSELGTMFPYTGSLVRFNEFSHGPVSNFYLGWAYTIGAIATPPVEAAALTSFISSYVPDLYNSSISLLTPLGVIFALALLGIFILIQYIGVNVFGKSNAVMTWFKMAAIILTIIMIAAFIFHPKNFFNMPHGFLPYGSSSIFAAMVPAGVIFSYEGFRQGLDYAGETKNPRKSVPIGMISAMLAAMATYILLQIVFIAAINWSAAGVPPGDWSQLLTSTWSANPFYYAFNSTGVYFLVGFSIFLIIVAVISSASTLGVYVGSSARSLYGMNKIDYFPNIFGRLHPKFRTPWVSLLITFIIGALFLLPFPSWYALVGINSSFTVYAYLAAGITNTSLRKTAPEIHREFKTPFLGIMAPIGFVIASLLVYFSGWSIVSLLLLIVSGGLPLFLLSPYGRRTFSVSLKTAIVYSIIYWIIFIFIGVIYALSLLPFYMYFSIYAIVTILTPLSLYIISGKTAHRALKASIWVVSYNIILGIMSYYGSLGINYIIYPYDYIIFAILSLAIYFVATNTGYHTQKLKDYQAANGATDE</sequence>
<keyword evidence="4 5" id="KW-0472">Membrane</keyword>
<feature type="transmembrane region" description="Helical" evidence="5">
    <location>
        <begin position="528"/>
        <end position="546"/>
    </location>
</feature>
<dbReference type="PATRIC" id="fig|507754.4.peg.337"/>
<feature type="transmembrane region" description="Helical" evidence="5">
    <location>
        <begin position="299"/>
        <end position="325"/>
    </location>
</feature>
<comment type="caution">
    <text evidence="6">The sequence shown here is derived from an EMBL/GenBank/DDBJ whole genome shotgun (WGS) entry which is preliminary data.</text>
</comment>
<dbReference type="PIRSF" id="PIRSF006060">
    <property type="entry name" value="AA_transporter"/>
    <property type="match status" value="1"/>
</dbReference>
<feature type="transmembrane region" description="Helical" evidence="5">
    <location>
        <begin position="94"/>
        <end position="118"/>
    </location>
</feature>
<feature type="transmembrane region" description="Helical" evidence="5">
    <location>
        <begin position="439"/>
        <end position="459"/>
    </location>
</feature>
<feature type="transmembrane region" description="Helical" evidence="5">
    <location>
        <begin position="352"/>
        <end position="370"/>
    </location>
</feature>
<dbReference type="InterPro" id="IPR052962">
    <property type="entry name" value="AA_Transporter_AGT"/>
</dbReference>
<evidence type="ECO:0000313" key="7">
    <source>
        <dbReference type="Proteomes" id="UP000050515"/>
    </source>
</evidence>
<dbReference type="GO" id="GO:0022857">
    <property type="term" value="F:transmembrane transporter activity"/>
    <property type="evidence" value="ECO:0007669"/>
    <property type="project" value="InterPro"/>
</dbReference>
<dbReference type="AlphaFoldDB" id="A0A0P9H0A5"/>
<feature type="transmembrane region" description="Helical" evidence="5">
    <location>
        <begin position="49"/>
        <end position="73"/>
    </location>
</feature>
<dbReference type="PANTHER" id="PTHR47547">
    <property type="match status" value="1"/>
</dbReference>
<dbReference type="InterPro" id="IPR002293">
    <property type="entry name" value="AA/rel_permease1"/>
</dbReference>
<comment type="subcellular location">
    <subcellularLocation>
        <location evidence="1">Membrane</location>
        <topology evidence="1">Multi-pass membrane protein</topology>
    </subcellularLocation>
</comment>
<feature type="transmembrane region" description="Helical" evidence="5">
    <location>
        <begin position="497"/>
        <end position="516"/>
    </location>
</feature>
<feature type="transmembrane region" description="Helical" evidence="5">
    <location>
        <begin position="415"/>
        <end position="433"/>
    </location>
</feature>
<dbReference type="RefSeq" id="WP_054963862.1">
    <property type="nucleotide sequence ID" value="NZ_LJCQ01000065.1"/>
</dbReference>
<gene>
    <name evidence="6" type="ORF">SE19_01070</name>
</gene>
<feature type="transmembrane region" description="Helical" evidence="5">
    <location>
        <begin position="376"/>
        <end position="394"/>
    </location>
</feature>
<accession>A0A0P9H0A5</accession>
<feature type="transmembrane region" description="Helical" evidence="5">
    <location>
        <begin position="168"/>
        <end position="186"/>
    </location>
</feature>
<protein>
    <submittedName>
        <fullName evidence="6">Amino acid transporter</fullName>
    </submittedName>
</protein>
<feature type="transmembrane region" description="Helical" evidence="5">
    <location>
        <begin position="552"/>
        <end position="573"/>
    </location>
</feature>
<dbReference type="EMBL" id="LJCQ01000065">
    <property type="protein sequence ID" value="KPV47436.1"/>
    <property type="molecule type" value="Genomic_DNA"/>
</dbReference>
<dbReference type="Proteomes" id="UP000050515">
    <property type="component" value="Unassembled WGS sequence"/>
</dbReference>
<evidence type="ECO:0000256" key="2">
    <source>
        <dbReference type="ARBA" id="ARBA00022692"/>
    </source>
</evidence>
<dbReference type="Gene3D" id="1.20.1740.10">
    <property type="entry name" value="Amino acid/polyamine transporter I"/>
    <property type="match status" value="1"/>
</dbReference>
<feature type="transmembrane region" description="Helical" evidence="5">
    <location>
        <begin position="471"/>
        <end position="491"/>
    </location>
</feature>
<organism evidence="6 7">
    <name type="scientific">Acidiplasma aeolicum</name>
    <dbReference type="NCBI Taxonomy" id="507754"/>
    <lineage>
        <taxon>Archaea</taxon>
        <taxon>Methanobacteriati</taxon>
        <taxon>Thermoplasmatota</taxon>
        <taxon>Thermoplasmata</taxon>
        <taxon>Thermoplasmatales</taxon>
        <taxon>Ferroplasmaceae</taxon>
        <taxon>Acidiplasma</taxon>
    </lineage>
</organism>
<feature type="transmembrane region" description="Helical" evidence="5">
    <location>
        <begin position="20"/>
        <end position="43"/>
    </location>
</feature>
<keyword evidence="3 5" id="KW-1133">Transmembrane helix</keyword>
<dbReference type="Pfam" id="PF13520">
    <property type="entry name" value="AA_permease_2"/>
    <property type="match status" value="1"/>
</dbReference>
<evidence type="ECO:0000256" key="1">
    <source>
        <dbReference type="ARBA" id="ARBA00004141"/>
    </source>
</evidence>
<evidence type="ECO:0000256" key="5">
    <source>
        <dbReference type="SAM" id="Phobius"/>
    </source>
</evidence>
<proteinExistence type="predicted"/>
<feature type="transmembrane region" description="Helical" evidence="5">
    <location>
        <begin position="198"/>
        <end position="219"/>
    </location>
</feature>
<feature type="transmembrane region" description="Helical" evidence="5">
    <location>
        <begin position="130"/>
        <end position="156"/>
    </location>
</feature>
<feature type="transmembrane region" description="Helical" evidence="5">
    <location>
        <begin position="239"/>
        <end position="265"/>
    </location>
</feature>